<gene>
    <name evidence="1" type="ORF">M404DRAFT_1003991</name>
</gene>
<organism evidence="1 2">
    <name type="scientific">Pisolithus tinctorius Marx 270</name>
    <dbReference type="NCBI Taxonomy" id="870435"/>
    <lineage>
        <taxon>Eukaryota</taxon>
        <taxon>Fungi</taxon>
        <taxon>Dikarya</taxon>
        <taxon>Basidiomycota</taxon>
        <taxon>Agaricomycotina</taxon>
        <taxon>Agaricomycetes</taxon>
        <taxon>Agaricomycetidae</taxon>
        <taxon>Boletales</taxon>
        <taxon>Sclerodermatineae</taxon>
        <taxon>Pisolithaceae</taxon>
        <taxon>Pisolithus</taxon>
    </lineage>
</organism>
<accession>A0A0C3ITS6</accession>
<keyword evidence="2" id="KW-1185">Reference proteome</keyword>
<sequence>MRQYGITSILVTKFLQDFTFGIIWRDTGVLRGNLCIRQTRGTGIFDWYILFVRGSVYESLSRT</sequence>
<name>A0A0C3ITS6_PISTI</name>
<dbReference type="Proteomes" id="UP000054217">
    <property type="component" value="Unassembled WGS sequence"/>
</dbReference>
<proteinExistence type="predicted"/>
<evidence type="ECO:0000313" key="1">
    <source>
        <dbReference type="EMBL" id="KIO00288.1"/>
    </source>
</evidence>
<evidence type="ECO:0000313" key="2">
    <source>
        <dbReference type="Proteomes" id="UP000054217"/>
    </source>
</evidence>
<reference evidence="2" key="2">
    <citation type="submission" date="2015-01" db="EMBL/GenBank/DDBJ databases">
        <title>Evolutionary Origins and Diversification of the Mycorrhizal Mutualists.</title>
        <authorList>
            <consortium name="DOE Joint Genome Institute"/>
            <consortium name="Mycorrhizal Genomics Consortium"/>
            <person name="Kohler A."/>
            <person name="Kuo A."/>
            <person name="Nagy L.G."/>
            <person name="Floudas D."/>
            <person name="Copeland A."/>
            <person name="Barry K.W."/>
            <person name="Cichocki N."/>
            <person name="Veneault-Fourrey C."/>
            <person name="LaButti K."/>
            <person name="Lindquist E.A."/>
            <person name="Lipzen A."/>
            <person name="Lundell T."/>
            <person name="Morin E."/>
            <person name="Murat C."/>
            <person name="Riley R."/>
            <person name="Ohm R."/>
            <person name="Sun H."/>
            <person name="Tunlid A."/>
            <person name="Henrissat B."/>
            <person name="Grigoriev I.V."/>
            <person name="Hibbett D.S."/>
            <person name="Martin F."/>
        </authorList>
    </citation>
    <scope>NUCLEOTIDE SEQUENCE [LARGE SCALE GENOMIC DNA]</scope>
    <source>
        <strain evidence="2">Marx 270</strain>
    </source>
</reference>
<dbReference type="AlphaFoldDB" id="A0A0C3ITS6"/>
<dbReference type="EMBL" id="KN831997">
    <property type="protein sequence ID" value="KIO00288.1"/>
    <property type="molecule type" value="Genomic_DNA"/>
</dbReference>
<reference evidence="1 2" key="1">
    <citation type="submission" date="2014-04" db="EMBL/GenBank/DDBJ databases">
        <authorList>
            <consortium name="DOE Joint Genome Institute"/>
            <person name="Kuo A."/>
            <person name="Kohler A."/>
            <person name="Costa M.D."/>
            <person name="Nagy L.G."/>
            <person name="Floudas D."/>
            <person name="Copeland A."/>
            <person name="Barry K.W."/>
            <person name="Cichocki N."/>
            <person name="Veneault-Fourrey C."/>
            <person name="LaButti K."/>
            <person name="Lindquist E.A."/>
            <person name="Lipzen A."/>
            <person name="Lundell T."/>
            <person name="Morin E."/>
            <person name="Murat C."/>
            <person name="Sun H."/>
            <person name="Tunlid A."/>
            <person name="Henrissat B."/>
            <person name="Grigoriev I.V."/>
            <person name="Hibbett D.S."/>
            <person name="Martin F."/>
            <person name="Nordberg H.P."/>
            <person name="Cantor M.N."/>
            <person name="Hua S.X."/>
        </authorList>
    </citation>
    <scope>NUCLEOTIDE SEQUENCE [LARGE SCALE GENOMIC DNA]</scope>
    <source>
        <strain evidence="1 2">Marx 270</strain>
    </source>
</reference>
<dbReference type="HOGENOM" id="CLU_2886778_0_0_1"/>
<protein>
    <submittedName>
        <fullName evidence="1">Uncharacterized protein</fullName>
    </submittedName>
</protein>
<dbReference type="InParanoid" id="A0A0C3ITS6"/>